<gene>
    <name evidence="3" type="ORF">V565_074300</name>
</gene>
<keyword evidence="4" id="KW-1185">Reference proteome</keyword>
<evidence type="ECO:0000313" key="3">
    <source>
        <dbReference type="EMBL" id="KEP50741.1"/>
    </source>
</evidence>
<feature type="transmembrane region" description="Helical" evidence="1">
    <location>
        <begin position="41"/>
        <end position="65"/>
    </location>
</feature>
<dbReference type="EMBL" id="AZST01000225">
    <property type="protein sequence ID" value="KEP50741.1"/>
    <property type="molecule type" value="Genomic_DNA"/>
</dbReference>
<evidence type="ECO:0000256" key="1">
    <source>
        <dbReference type="SAM" id="Phobius"/>
    </source>
</evidence>
<dbReference type="AlphaFoldDB" id="A0A074RUI9"/>
<comment type="caution">
    <text evidence="3">The sequence shown here is derived from an EMBL/GenBank/DDBJ whole genome shotgun (WGS) entry which is preliminary data.</text>
</comment>
<evidence type="ECO:0000313" key="4">
    <source>
        <dbReference type="Proteomes" id="UP000027456"/>
    </source>
</evidence>
<sequence length="276" mass="30997">MELLLTSLIVFVTQVFTAHHAWKSVNRINVFWATPRVIRYMGIIAAIFAFSQLTFGTTLSSLAWIHRDIREMEKYQWVASLWLGSATFGSIIITYMLSALLASTYVRAQSTIYLINEFLRCIIHTGFLTSILTVANLLAFSFMGQYIRIAANIPLGTLNLITLLVIMNSRPQEISDGAIVEEHERSMTGHKDRSLKDRSQTSLESCSQISQLSLKTPSKTHTTGQSIKVFVQKETHVISIPRTGVDYSHHMIHYPDALDVPNQPKARVDLAQASLA</sequence>
<evidence type="ECO:0000256" key="2">
    <source>
        <dbReference type="SAM" id="SignalP"/>
    </source>
</evidence>
<dbReference type="OrthoDB" id="3251957at2759"/>
<feature type="signal peptide" evidence="2">
    <location>
        <begin position="1"/>
        <end position="17"/>
    </location>
</feature>
<proteinExistence type="predicted"/>
<dbReference type="Proteomes" id="UP000027456">
    <property type="component" value="Unassembled WGS sequence"/>
</dbReference>
<name>A0A074RUI9_9AGAM</name>
<dbReference type="HOGENOM" id="CLU_1008839_0_0_1"/>
<keyword evidence="1" id="KW-0472">Membrane</keyword>
<feature type="transmembrane region" description="Helical" evidence="1">
    <location>
        <begin position="77"/>
        <end position="102"/>
    </location>
</feature>
<organism evidence="3 4">
    <name type="scientific">Rhizoctonia solani 123E</name>
    <dbReference type="NCBI Taxonomy" id="1423351"/>
    <lineage>
        <taxon>Eukaryota</taxon>
        <taxon>Fungi</taxon>
        <taxon>Dikarya</taxon>
        <taxon>Basidiomycota</taxon>
        <taxon>Agaricomycotina</taxon>
        <taxon>Agaricomycetes</taxon>
        <taxon>Cantharellales</taxon>
        <taxon>Ceratobasidiaceae</taxon>
        <taxon>Rhizoctonia</taxon>
    </lineage>
</organism>
<keyword evidence="2" id="KW-0732">Signal</keyword>
<feature type="chain" id="PRO_5001700129" evidence="2">
    <location>
        <begin position="18"/>
        <end position="276"/>
    </location>
</feature>
<keyword evidence="1" id="KW-1133">Transmembrane helix</keyword>
<reference evidence="3 4" key="1">
    <citation type="submission" date="2013-12" db="EMBL/GenBank/DDBJ databases">
        <authorList>
            <person name="Cubeta M."/>
            <person name="Pakala S."/>
            <person name="Fedorova N."/>
            <person name="Thomas E."/>
            <person name="Dean R."/>
            <person name="Jabaji S."/>
            <person name="Neate S."/>
            <person name="Toda T."/>
            <person name="Tavantzis S."/>
            <person name="Vilgalys R."/>
            <person name="Bharathan N."/>
            <person name="Pakala S."/>
            <person name="Losada L.S."/>
            <person name="Zafar N."/>
            <person name="Nierman W."/>
        </authorList>
    </citation>
    <scope>NUCLEOTIDE SEQUENCE [LARGE SCALE GENOMIC DNA]</scope>
    <source>
        <strain evidence="3 4">123E</strain>
    </source>
</reference>
<accession>A0A074RUI9</accession>
<keyword evidence="1 3" id="KW-0812">Transmembrane</keyword>
<protein>
    <submittedName>
        <fullName evidence="3">Putative transmembrane protein</fullName>
    </submittedName>
</protein>
<feature type="transmembrane region" description="Helical" evidence="1">
    <location>
        <begin position="122"/>
        <end position="142"/>
    </location>
</feature>